<sequence>MRLEASFFKHITVISESLAEMLQIVDRAHILPAGADILSLQDKEFDEFNLIYIGTLYNRALDLTIKGFRQFYEEKKSHVPITYTIIGGGSNREEEILKDLVARYGLSEIVSVTGWIPQDKLRVHFDSANVGVSYIPLTKYYDVQPPTKTFEYLLAGMPVIATYTAENRKIINPGNGVLVGDTVEDFYSGLVGIYENRRSFDSKRIRASSKDCSWE</sequence>
<feature type="non-terminal residue" evidence="3">
    <location>
        <position position="215"/>
    </location>
</feature>
<evidence type="ECO:0000256" key="1">
    <source>
        <dbReference type="ARBA" id="ARBA00022676"/>
    </source>
</evidence>
<keyword evidence="1" id="KW-0328">Glycosyltransferase</keyword>
<accession>X0Z7Q3</accession>
<dbReference type="Gene3D" id="3.40.50.2000">
    <property type="entry name" value="Glycogen Phosphorylase B"/>
    <property type="match status" value="1"/>
</dbReference>
<dbReference type="GO" id="GO:0016757">
    <property type="term" value="F:glycosyltransferase activity"/>
    <property type="evidence" value="ECO:0007669"/>
    <property type="project" value="UniProtKB-KW"/>
</dbReference>
<evidence type="ECO:0008006" key="4">
    <source>
        <dbReference type="Google" id="ProtNLM"/>
    </source>
</evidence>
<name>X0Z7Q3_9ZZZZ</name>
<dbReference type="EMBL" id="BART01006523">
    <property type="protein sequence ID" value="GAG65104.1"/>
    <property type="molecule type" value="Genomic_DNA"/>
</dbReference>
<proteinExistence type="predicted"/>
<dbReference type="AlphaFoldDB" id="X0Z7Q3"/>
<dbReference type="Pfam" id="PF13692">
    <property type="entry name" value="Glyco_trans_1_4"/>
    <property type="match status" value="1"/>
</dbReference>
<organism evidence="3">
    <name type="scientific">marine sediment metagenome</name>
    <dbReference type="NCBI Taxonomy" id="412755"/>
    <lineage>
        <taxon>unclassified sequences</taxon>
        <taxon>metagenomes</taxon>
        <taxon>ecological metagenomes</taxon>
    </lineage>
</organism>
<comment type="caution">
    <text evidence="3">The sequence shown here is derived from an EMBL/GenBank/DDBJ whole genome shotgun (WGS) entry which is preliminary data.</text>
</comment>
<evidence type="ECO:0000256" key="2">
    <source>
        <dbReference type="ARBA" id="ARBA00022679"/>
    </source>
</evidence>
<protein>
    <recommendedName>
        <fullName evidence="4">Glycosyl transferase family 1 domain-containing protein</fullName>
    </recommendedName>
</protein>
<dbReference type="PANTHER" id="PTHR12526:SF629">
    <property type="entry name" value="TEICHURONIC ACID BIOSYNTHESIS GLYCOSYLTRANSFERASE TUAH-RELATED"/>
    <property type="match status" value="1"/>
</dbReference>
<evidence type="ECO:0000313" key="3">
    <source>
        <dbReference type="EMBL" id="GAG65104.1"/>
    </source>
</evidence>
<gene>
    <name evidence="3" type="ORF">S01H4_14881</name>
</gene>
<keyword evidence="2" id="KW-0808">Transferase</keyword>
<dbReference type="SUPFAM" id="SSF53756">
    <property type="entry name" value="UDP-Glycosyltransferase/glycogen phosphorylase"/>
    <property type="match status" value="1"/>
</dbReference>
<dbReference type="PANTHER" id="PTHR12526">
    <property type="entry name" value="GLYCOSYLTRANSFERASE"/>
    <property type="match status" value="1"/>
</dbReference>
<reference evidence="3" key="1">
    <citation type="journal article" date="2014" name="Front. Microbiol.">
        <title>High frequency of phylogenetically diverse reductive dehalogenase-homologous genes in deep subseafloor sedimentary metagenomes.</title>
        <authorList>
            <person name="Kawai M."/>
            <person name="Futagami T."/>
            <person name="Toyoda A."/>
            <person name="Takaki Y."/>
            <person name="Nishi S."/>
            <person name="Hori S."/>
            <person name="Arai W."/>
            <person name="Tsubouchi T."/>
            <person name="Morono Y."/>
            <person name="Uchiyama I."/>
            <person name="Ito T."/>
            <person name="Fujiyama A."/>
            <person name="Inagaki F."/>
            <person name="Takami H."/>
        </authorList>
    </citation>
    <scope>NUCLEOTIDE SEQUENCE</scope>
    <source>
        <strain evidence="3">Expedition CK06-06</strain>
    </source>
</reference>